<feature type="domain" description="Resuscitation-promoting factor core lysozyme-like" evidence="5">
    <location>
        <begin position="35"/>
        <end position="109"/>
    </location>
</feature>
<dbReference type="GO" id="GO:0016787">
    <property type="term" value="F:hydrolase activity"/>
    <property type="evidence" value="ECO:0007669"/>
    <property type="project" value="UniProtKB-KW"/>
</dbReference>
<evidence type="ECO:0000256" key="2">
    <source>
        <dbReference type="ARBA" id="ARBA00022801"/>
    </source>
</evidence>
<dbReference type="SUPFAM" id="SSF53955">
    <property type="entry name" value="Lysozyme-like"/>
    <property type="match status" value="1"/>
</dbReference>
<dbReference type="CDD" id="cd13925">
    <property type="entry name" value="RPF"/>
    <property type="match status" value="1"/>
</dbReference>
<dbReference type="Gene3D" id="1.10.530.10">
    <property type="match status" value="1"/>
</dbReference>
<protein>
    <submittedName>
        <fullName evidence="6">Transglycosylase-like protein</fullName>
    </submittedName>
</protein>
<feature type="region of interest" description="Disordered" evidence="3">
    <location>
        <begin position="117"/>
        <end position="147"/>
    </location>
</feature>
<keyword evidence="7" id="KW-1185">Reference proteome</keyword>
<dbReference type="AlphaFoldDB" id="A0A4Q2EHI1"/>
<proteinExistence type="inferred from homology"/>
<accession>A0A4Q2EHI1</accession>
<evidence type="ECO:0000313" key="6">
    <source>
        <dbReference type="EMBL" id="RXW32523.1"/>
    </source>
</evidence>
<reference evidence="6 7" key="1">
    <citation type="submission" date="2018-01" db="EMBL/GenBank/DDBJ databases">
        <title>Lactibacter flavus gen. nov., sp. nov., a novel bacterium of the family Propionibacteriaceae isolated from raw milk and dairy products.</title>
        <authorList>
            <person name="Wenning M."/>
            <person name="Breitenwieser F."/>
            <person name="Huptas C."/>
            <person name="von Neubeck M."/>
            <person name="Busse H.-J."/>
            <person name="Scherer S."/>
        </authorList>
    </citation>
    <scope>NUCLEOTIDE SEQUENCE [LARGE SCALE GENOMIC DNA]</scope>
    <source>
        <strain evidence="6 7">VG341</strain>
    </source>
</reference>
<dbReference type="Pfam" id="PF06737">
    <property type="entry name" value="Transglycosylas"/>
    <property type="match status" value="1"/>
</dbReference>
<name>A0A4Q2EHI1_9ACTN</name>
<comment type="caution">
    <text evidence="6">The sequence shown here is derived from an EMBL/GenBank/DDBJ whole genome shotgun (WGS) entry which is preliminary data.</text>
</comment>
<evidence type="ECO:0000259" key="5">
    <source>
        <dbReference type="Pfam" id="PF06737"/>
    </source>
</evidence>
<feature type="compositionally biased region" description="Gly residues" evidence="3">
    <location>
        <begin position="127"/>
        <end position="136"/>
    </location>
</feature>
<keyword evidence="2" id="KW-0378">Hydrolase</keyword>
<dbReference type="OrthoDB" id="1404170at2"/>
<dbReference type="EMBL" id="PPCV01000003">
    <property type="protein sequence ID" value="RXW32523.1"/>
    <property type="molecule type" value="Genomic_DNA"/>
</dbReference>
<dbReference type="InterPro" id="IPR010618">
    <property type="entry name" value="RPF"/>
</dbReference>
<feature type="signal peptide" evidence="4">
    <location>
        <begin position="1"/>
        <end position="33"/>
    </location>
</feature>
<evidence type="ECO:0000313" key="7">
    <source>
        <dbReference type="Proteomes" id="UP000290624"/>
    </source>
</evidence>
<evidence type="ECO:0000256" key="1">
    <source>
        <dbReference type="ARBA" id="ARBA00010830"/>
    </source>
</evidence>
<sequence>MLGSRIALRTAVTSALTGAVMFTGLVMSGQAQAFDEAVWDRVAQCESSGNWSINTGNGYYGGLQFNASTWRAYGGASYAPYAHQATKAQQIAVARRTLNAQGPGAWPVCSKKAGLTKANGGADAGAQPGGGSGGSGSPASSGPVQVSGTLDRSTIVALQKWVGTTADGVWGRKTTSALQAKVGANVDGVRGPETTRKTQAVIGADADGIWGAKTTRALQAYLAQRG</sequence>
<feature type="compositionally biased region" description="Low complexity" evidence="3">
    <location>
        <begin position="137"/>
        <end position="147"/>
    </location>
</feature>
<evidence type="ECO:0000256" key="3">
    <source>
        <dbReference type="SAM" id="MobiDB-lite"/>
    </source>
</evidence>
<evidence type="ECO:0000256" key="4">
    <source>
        <dbReference type="SAM" id="SignalP"/>
    </source>
</evidence>
<gene>
    <name evidence="6" type="ORF">C1706_04975</name>
</gene>
<organism evidence="6 7">
    <name type="scientific">Propioniciclava flava</name>
    <dbReference type="NCBI Taxonomy" id="2072026"/>
    <lineage>
        <taxon>Bacteria</taxon>
        <taxon>Bacillati</taxon>
        <taxon>Actinomycetota</taxon>
        <taxon>Actinomycetes</taxon>
        <taxon>Propionibacteriales</taxon>
        <taxon>Propionibacteriaceae</taxon>
        <taxon>Propioniciclava</taxon>
    </lineage>
</organism>
<dbReference type="RefSeq" id="WP_129458134.1">
    <property type="nucleotide sequence ID" value="NZ_PPCV01000003.1"/>
</dbReference>
<dbReference type="Proteomes" id="UP000290624">
    <property type="component" value="Unassembled WGS sequence"/>
</dbReference>
<feature type="chain" id="PRO_5020565026" evidence="4">
    <location>
        <begin position="34"/>
        <end position="226"/>
    </location>
</feature>
<keyword evidence="4" id="KW-0732">Signal</keyword>
<dbReference type="InterPro" id="IPR023346">
    <property type="entry name" value="Lysozyme-like_dom_sf"/>
</dbReference>
<comment type="similarity">
    <text evidence="1">Belongs to the transglycosylase family. Rpf subfamily.</text>
</comment>